<dbReference type="EMBL" id="BSQG01000018">
    <property type="protein sequence ID" value="GLU50525.1"/>
    <property type="molecule type" value="Genomic_DNA"/>
</dbReference>
<evidence type="ECO:0000313" key="2">
    <source>
        <dbReference type="EMBL" id="GLU50525.1"/>
    </source>
</evidence>
<reference evidence="2" key="1">
    <citation type="submission" date="2023-02" db="EMBL/GenBank/DDBJ databases">
        <title>Nocardiopsis ansamitocini NBRC 112285.</title>
        <authorList>
            <person name="Ichikawa N."/>
            <person name="Sato H."/>
            <person name="Tonouchi N."/>
        </authorList>
    </citation>
    <scope>NUCLEOTIDE SEQUENCE</scope>
    <source>
        <strain evidence="2">NBRC 112285</strain>
    </source>
</reference>
<accession>A0A9W6ULY3</accession>
<keyword evidence="3" id="KW-1185">Reference proteome</keyword>
<gene>
    <name evidence="2" type="ORF">Nans01_48760</name>
</gene>
<proteinExistence type="predicted"/>
<dbReference type="CDD" id="cd00081">
    <property type="entry name" value="Hint"/>
    <property type="match status" value="1"/>
</dbReference>
<evidence type="ECO:0000313" key="3">
    <source>
        <dbReference type="Proteomes" id="UP001165092"/>
    </source>
</evidence>
<dbReference type="InterPro" id="IPR036844">
    <property type="entry name" value="Hint_dom_sf"/>
</dbReference>
<dbReference type="Pfam" id="PF07591">
    <property type="entry name" value="PT-HINT"/>
    <property type="match status" value="1"/>
</dbReference>
<name>A0A9W6ULY3_9ACTN</name>
<comment type="caution">
    <text evidence="2">The sequence shown here is derived from an EMBL/GenBank/DDBJ whole genome shotgun (WGS) entry which is preliminary data.</text>
</comment>
<dbReference type="AlphaFoldDB" id="A0A9W6ULY3"/>
<feature type="region of interest" description="Disordered" evidence="1">
    <location>
        <begin position="37"/>
        <end position="91"/>
    </location>
</feature>
<evidence type="ECO:0008006" key="4">
    <source>
        <dbReference type="Google" id="ProtNLM"/>
    </source>
</evidence>
<evidence type="ECO:0000256" key="1">
    <source>
        <dbReference type="SAM" id="MobiDB-lite"/>
    </source>
</evidence>
<sequence>MFLLVAAIVAALALTDVGTQVSTGLTQAVDRALGAEHTTPEAAQPEGSSPATVPALETRHDAPEGGAPVLTPVNNNNDGDDDDGGGGGNFLTDAWDWTWDKGSAIGSGLWDSGAGFVGDVKDGAVGLWNGAGDLWNDPGQWASDTWDSVWGGVTGTWDAATSDPWGFVKDLFVSEEAQADWDDGERLHAGSQVVGDTLIGFIPFLGWGKKIDRAFGLGGNNRDSNSDSDSDGGSRDQDAISCPRGPNSFIPATLVLMADGSTTPIEAVEVGDFVVATDPLTGESAPRAVTHLIEGSGAKTLVDITITDTDGHTATITATDAHPFWVPDLAQWVDAADLEAGSWLRTSTGTWAQADAVQTRTVADQQVHNLTVEDLHTYHVVAGQTPILVHNDNGDCGWDMTKLDEKYDKHVFGDGKRPGEDPDMPEYQDEINGVDGFDRYQQDACALMCGPKGEGVREVVRSGDGAILRLDTSTGRLGIMQNGKITNFFRPDDPIAYMDNESQR</sequence>
<dbReference type="Gene3D" id="2.170.16.10">
    <property type="entry name" value="Hedgehog/Intein (Hint) domain"/>
    <property type="match status" value="1"/>
</dbReference>
<feature type="region of interest" description="Disordered" evidence="1">
    <location>
        <begin position="218"/>
        <end position="245"/>
    </location>
</feature>
<dbReference type="SUPFAM" id="SSF51294">
    <property type="entry name" value="Hedgehog/intein (Hint) domain"/>
    <property type="match status" value="1"/>
</dbReference>
<protein>
    <recommendedName>
        <fullName evidence="4">Hint domain-containing protein</fullName>
    </recommendedName>
</protein>
<dbReference type="Proteomes" id="UP001165092">
    <property type="component" value="Unassembled WGS sequence"/>
</dbReference>
<organism evidence="2 3">
    <name type="scientific">Nocardiopsis ansamitocini</name>
    <dbReference type="NCBI Taxonomy" id="1670832"/>
    <lineage>
        <taxon>Bacteria</taxon>
        <taxon>Bacillati</taxon>
        <taxon>Actinomycetota</taxon>
        <taxon>Actinomycetes</taxon>
        <taxon>Streptosporangiales</taxon>
        <taxon>Nocardiopsidaceae</taxon>
        <taxon>Nocardiopsis</taxon>
    </lineage>
</organism>